<evidence type="ECO:0000256" key="2">
    <source>
        <dbReference type="SAM" id="SignalP"/>
    </source>
</evidence>
<feature type="chain" id="PRO_5045024840" evidence="2">
    <location>
        <begin position="20"/>
        <end position="148"/>
    </location>
</feature>
<evidence type="ECO:0000313" key="3">
    <source>
        <dbReference type="Proteomes" id="UP001652600"/>
    </source>
</evidence>
<evidence type="ECO:0000313" key="4">
    <source>
        <dbReference type="RefSeq" id="XP_050935068.1"/>
    </source>
</evidence>
<dbReference type="RefSeq" id="XP_050946485.1">
    <property type="nucleotide sequence ID" value="XM_051090528.1"/>
</dbReference>
<keyword evidence="1" id="KW-0812">Transmembrane</keyword>
<accession>A0ABM3KBB3</accession>
<keyword evidence="1" id="KW-0472">Membrane</keyword>
<feature type="transmembrane region" description="Helical" evidence="1">
    <location>
        <begin position="108"/>
        <end position="127"/>
    </location>
</feature>
<keyword evidence="3" id="KW-1185">Reference proteome</keyword>
<dbReference type="Proteomes" id="UP001652600">
    <property type="component" value="Chromosome 6"/>
</dbReference>
<keyword evidence="2" id="KW-0732">Signal</keyword>
<dbReference type="GeneID" id="127143852"/>
<organism evidence="3 4">
    <name type="scientific">Cucumis melo</name>
    <name type="common">Muskmelon</name>
    <dbReference type="NCBI Taxonomy" id="3656"/>
    <lineage>
        <taxon>Eukaryota</taxon>
        <taxon>Viridiplantae</taxon>
        <taxon>Streptophyta</taxon>
        <taxon>Embryophyta</taxon>
        <taxon>Tracheophyta</taxon>
        <taxon>Spermatophyta</taxon>
        <taxon>Magnoliopsida</taxon>
        <taxon>eudicotyledons</taxon>
        <taxon>Gunneridae</taxon>
        <taxon>Pentapetalae</taxon>
        <taxon>rosids</taxon>
        <taxon>fabids</taxon>
        <taxon>Cucurbitales</taxon>
        <taxon>Cucurbitaceae</taxon>
        <taxon>Benincaseae</taxon>
        <taxon>Cucumis</taxon>
    </lineage>
</organism>
<dbReference type="RefSeq" id="XP_050935068.1">
    <property type="nucleotide sequence ID" value="XM_051079111.1"/>
</dbReference>
<reference evidence="4 5" key="1">
    <citation type="submission" date="2025-05" db="UniProtKB">
        <authorList>
            <consortium name="RefSeq"/>
        </authorList>
    </citation>
    <scope>IDENTIFICATION</scope>
    <source>
        <tissue evidence="4 5">Stem</tissue>
    </source>
</reference>
<evidence type="ECO:0000313" key="6">
    <source>
        <dbReference type="RefSeq" id="XP_050946485.1"/>
    </source>
</evidence>
<dbReference type="Proteomes" id="UP001652600">
    <property type="component" value="Chromosome 11"/>
</dbReference>
<feature type="signal peptide" evidence="2">
    <location>
        <begin position="1"/>
        <end position="19"/>
    </location>
</feature>
<proteinExistence type="predicted"/>
<gene>
    <name evidence="4" type="primary">LOC127143852</name>
    <name evidence="5" type="synonym">LOC103496204</name>
    <name evidence="6" type="synonym">LOC127151131</name>
</gene>
<protein>
    <submittedName>
        <fullName evidence="5">Uncharacterized protein LOC103496204</fullName>
    </submittedName>
    <submittedName>
        <fullName evidence="4">Uncharacterized protein LOC127143852</fullName>
    </submittedName>
    <submittedName>
        <fullName evidence="6">Uncharacterized protein LOC127151131</fullName>
    </submittedName>
</protein>
<dbReference type="RefSeq" id="XP_050942278.1">
    <property type="nucleotide sequence ID" value="XM_051086321.1"/>
</dbReference>
<evidence type="ECO:0000256" key="1">
    <source>
        <dbReference type="SAM" id="Phobius"/>
    </source>
</evidence>
<dbReference type="Proteomes" id="UP001652600">
    <property type="component" value="Chromosome 10"/>
</dbReference>
<keyword evidence="1" id="KW-1133">Transmembrane helix</keyword>
<sequence>MRWILRIMFLAQTKSVLLSEENVYFLCKKLCTNRLADAGGADLFVVFISLVLTNGTEVKLQRNALSVIEAPTGNEDDDDLEFENLHRTGSARWMASVIAANLLTSIKLIDLLCVVVTWVFSIIKLYARFARHHKSKKDTEACFAYYLL</sequence>
<evidence type="ECO:0000313" key="5">
    <source>
        <dbReference type="RefSeq" id="XP_050942278.1"/>
    </source>
</evidence>
<name>A0ABM3KBB3_CUCME</name>